<evidence type="ECO:0000256" key="1">
    <source>
        <dbReference type="PROSITE-ProRule" id="PRU00047"/>
    </source>
</evidence>
<dbReference type="InterPro" id="IPR040256">
    <property type="entry name" value="At4g02000-like"/>
</dbReference>
<gene>
    <name evidence="4" type="ORF">Cni_G19782</name>
</gene>
<accession>A0AAQ3KS08</accession>
<dbReference type="GO" id="GO:0008270">
    <property type="term" value="F:zinc ion binding"/>
    <property type="evidence" value="ECO:0007669"/>
    <property type="project" value="UniProtKB-KW"/>
</dbReference>
<dbReference type="EMBL" id="CP136895">
    <property type="protein sequence ID" value="WOL11021.1"/>
    <property type="molecule type" value="Genomic_DNA"/>
</dbReference>
<evidence type="ECO:0000313" key="5">
    <source>
        <dbReference type="Proteomes" id="UP001327560"/>
    </source>
</evidence>
<dbReference type="InterPro" id="IPR001878">
    <property type="entry name" value="Znf_CCHC"/>
</dbReference>
<dbReference type="Proteomes" id="UP001327560">
    <property type="component" value="Chromosome 6"/>
</dbReference>
<dbReference type="GO" id="GO:0003676">
    <property type="term" value="F:nucleic acid binding"/>
    <property type="evidence" value="ECO:0007669"/>
    <property type="project" value="InterPro"/>
</dbReference>
<feature type="compositionally biased region" description="Basic and acidic residues" evidence="2">
    <location>
        <begin position="136"/>
        <end position="147"/>
    </location>
</feature>
<keyword evidence="1" id="KW-0863">Zinc-finger</keyword>
<dbReference type="PROSITE" id="PS50158">
    <property type="entry name" value="ZF_CCHC"/>
    <property type="match status" value="1"/>
</dbReference>
<evidence type="ECO:0000256" key="2">
    <source>
        <dbReference type="SAM" id="MobiDB-lite"/>
    </source>
</evidence>
<evidence type="ECO:0000259" key="3">
    <source>
        <dbReference type="PROSITE" id="PS50158"/>
    </source>
</evidence>
<dbReference type="PANTHER" id="PTHR31286">
    <property type="entry name" value="GLYCINE-RICH CELL WALL STRUCTURAL PROTEIN 1.8-LIKE"/>
    <property type="match status" value="1"/>
</dbReference>
<sequence length="418" mass="47803">MNKSANQWSLVLQREALLLTPWRANFQPFLEKIEAIPIWLQLSGLPIEYLQKDILMRIASAIGQPIKIDNVTLKGQRARFARLCVFWNLNNKVSSGIWINGGGDRFCQAIAFENIPKLCFSCGKVGHLSDVCQKNKTDSRNETEVNRQTETPTTSKGKTNIENLEKNEIFGPWQVVNRRKKSLSRVNSVQGNTNRNKFEALKVLNDQNNTTTDETVAKVKTEEGDTAKNQNAQVSRGFNPFFLKDRHESSTKEAKKQVIDKGKVRKVKDSMVITDDEMDEDLNDSTGPRAGNGRAGGLIIVWKEVLMKVNLLYRRSQTIHVSVAVNGGVKHLKRLASDHRPVLLDTNCFKVFFRKEKRFIFELYWLDYEDISQQIKDCWKRSTHQGLRIEDFDKHLNSLGLALSKWSKEHIGSLEKKS</sequence>
<feature type="compositionally biased region" description="Polar residues" evidence="2">
    <location>
        <begin position="148"/>
        <end position="158"/>
    </location>
</feature>
<organism evidence="4 5">
    <name type="scientific">Canna indica</name>
    <name type="common">Indian-shot</name>
    <dbReference type="NCBI Taxonomy" id="4628"/>
    <lineage>
        <taxon>Eukaryota</taxon>
        <taxon>Viridiplantae</taxon>
        <taxon>Streptophyta</taxon>
        <taxon>Embryophyta</taxon>
        <taxon>Tracheophyta</taxon>
        <taxon>Spermatophyta</taxon>
        <taxon>Magnoliopsida</taxon>
        <taxon>Liliopsida</taxon>
        <taxon>Zingiberales</taxon>
        <taxon>Cannaceae</taxon>
        <taxon>Canna</taxon>
    </lineage>
</organism>
<evidence type="ECO:0000313" key="4">
    <source>
        <dbReference type="EMBL" id="WOL11021.1"/>
    </source>
</evidence>
<reference evidence="4 5" key="1">
    <citation type="submission" date="2023-10" db="EMBL/GenBank/DDBJ databases">
        <title>Chromosome-scale genome assembly provides insights into flower coloration mechanisms of Canna indica.</title>
        <authorList>
            <person name="Li C."/>
        </authorList>
    </citation>
    <scope>NUCLEOTIDE SEQUENCE [LARGE SCALE GENOMIC DNA]</scope>
    <source>
        <tissue evidence="4">Flower</tissue>
    </source>
</reference>
<keyword evidence="1" id="KW-0862">Zinc</keyword>
<feature type="domain" description="CCHC-type" evidence="3">
    <location>
        <begin position="119"/>
        <end position="134"/>
    </location>
</feature>
<dbReference type="AlphaFoldDB" id="A0AAQ3KS08"/>
<name>A0AAQ3KS08_9LILI</name>
<feature type="region of interest" description="Disordered" evidence="2">
    <location>
        <begin position="136"/>
        <end position="158"/>
    </location>
</feature>
<dbReference type="PANTHER" id="PTHR31286:SF99">
    <property type="entry name" value="DUF4283 DOMAIN-CONTAINING PROTEIN"/>
    <property type="match status" value="1"/>
</dbReference>
<keyword evidence="5" id="KW-1185">Reference proteome</keyword>
<protein>
    <recommendedName>
        <fullName evidence="3">CCHC-type domain-containing protein</fullName>
    </recommendedName>
</protein>
<proteinExistence type="predicted"/>
<keyword evidence="1" id="KW-0479">Metal-binding</keyword>